<dbReference type="PROSITE" id="PS50919">
    <property type="entry name" value="MIR"/>
    <property type="match status" value="3"/>
</dbReference>
<feature type="transmembrane region" description="Helical" evidence="16">
    <location>
        <begin position="789"/>
        <end position="812"/>
    </location>
</feature>
<comment type="subcellular location">
    <subcellularLocation>
        <location evidence="1">Endoplasmic reticulum membrane</location>
        <topology evidence="1">Multi-pass membrane protein</topology>
    </subcellularLocation>
</comment>
<dbReference type="SMART" id="SM00472">
    <property type="entry name" value="MIR"/>
    <property type="match status" value="3"/>
</dbReference>
<dbReference type="PANTHER" id="PTHR10050">
    <property type="entry name" value="DOLICHYL-PHOSPHATE-MANNOSE--PROTEIN MANNOSYLTRANSFERASE"/>
    <property type="match status" value="1"/>
</dbReference>
<dbReference type="Pfam" id="PF02815">
    <property type="entry name" value="MIR"/>
    <property type="match status" value="1"/>
</dbReference>
<evidence type="ECO:0000256" key="15">
    <source>
        <dbReference type="SAM" id="MobiDB-lite"/>
    </source>
</evidence>
<evidence type="ECO:0000256" key="1">
    <source>
        <dbReference type="ARBA" id="ARBA00004477"/>
    </source>
</evidence>
<dbReference type="Proteomes" id="UP000694888">
    <property type="component" value="Unplaced"/>
</dbReference>
<dbReference type="Pfam" id="PF02366">
    <property type="entry name" value="PMT"/>
    <property type="match status" value="1"/>
</dbReference>
<keyword evidence="10 16" id="KW-1133">Transmembrane helix</keyword>
<feature type="transmembrane region" description="Helical" evidence="16">
    <location>
        <begin position="715"/>
        <end position="737"/>
    </location>
</feature>
<evidence type="ECO:0000256" key="10">
    <source>
        <dbReference type="ARBA" id="ARBA00022989"/>
    </source>
</evidence>
<feature type="transmembrane region" description="Helical" evidence="16">
    <location>
        <begin position="352"/>
        <end position="384"/>
    </location>
</feature>
<evidence type="ECO:0000256" key="13">
    <source>
        <dbReference type="ARBA" id="ARBA00045085"/>
    </source>
</evidence>
<feature type="compositionally biased region" description="Basic and acidic residues" evidence="15">
    <location>
        <begin position="146"/>
        <end position="156"/>
    </location>
</feature>
<evidence type="ECO:0000256" key="8">
    <source>
        <dbReference type="ARBA" id="ARBA00022737"/>
    </source>
</evidence>
<dbReference type="GeneID" id="101862773"/>
<sequence length="868" mass="97861">MSEKSTAAESKVGDQGDFPFTGDEPVVSDDSSPAAVVAASSTSGGSITLSGGKPGKAASDTAVHSRPPSHGKALSSHRLDCLGATQRDHCSGEPDLGTYSSENSEMDPKKLMKTKTLKLSKNSPEKVFKGTAKEDSPTKLRRRKGDSKDVKVESVKGSHTAVEEDSDVELTEAEQNWRETKAYYLSLAVLSLVSLITRIYNIETPAHVCWDETHFGKMGSWYINRTFFFDVHPPLGKMLIGLAGVVSGYDGSFPFSKPGDEYGDTNYVGMRVFCALLGTLLVPLSYQVVWLLTHSILAGIFAAALVIFDTGVLTLSRHILLDPILMFFILLSVFSCLKFLSFRSRPFSPLWWFWMAATGSSLAGALGVKFVGLFVILFIGYTTASDLWNLLSDLSVSLFLLCKHIFARVACLIVVPFLVYCFFFCIHFKVLNRSGNGDGFFSSGFQSQLQGNRLYNISMPQYIAFGSILTLKQRRTGGAYLHSHVHLYPEEHPPKQQQVTSYSHKDENNKWLIKSANQETNNPDEVTYVKSGDIIRLEHVITKRNLHSHKEPAPMSKHQYQVSGYGMNGTGDMNDYWLIEIDGHDTGERVQTVRSKLRLIHYHVRCALHSHDKKLPKWGWEQLEVSCHPNIREPSAVWSVEEVIDPRLPNVSFEVYSPSFVEMFMESHAVMTQGNSGLKPKEGEITSRPWQWPIDFRGQVFSGQNHRIYMLGNPVIFWLLLGLKAVFLLIWAAFNVGCKRKIPMQKDLKTYCERTFKVCWWLLLAWFLHYAPFWGMARVLYFHHYFPAFLFSAMFGGVMLDFIITLLCVCVPEGIAMKVFHWCILFVISAIIFSFYLFYPLAYGMSGPMAADEAAMMHRVKWLESWDI</sequence>
<dbReference type="Gene3D" id="2.80.10.50">
    <property type="match status" value="1"/>
</dbReference>
<keyword evidence="5" id="KW-0328">Glycosyltransferase</keyword>
<feature type="compositionally biased region" description="Low complexity" evidence="15">
    <location>
        <begin position="28"/>
        <end position="51"/>
    </location>
</feature>
<dbReference type="RefSeq" id="XP_005091430.1">
    <property type="nucleotide sequence ID" value="XM_005091373.3"/>
</dbReference>
<evidence type="ECO:0000256" key="7">
    <source>
        <dbReference type="ARBA" id="ARBA00022692"/>
    </source>
</evidence>
<proteinExistence type="inferred from homology"/>
<feature type="transmembrane region" description="Helical" evidence="16">
    <location>
        <begin position="182"/>
        <end position="200"/>
    </location>
</feature>
<keyword evidence="9" id="KW-0256">Endoplasmic reticulum</keyword>
<comment type="similarity">
    <text evidence="3">Belongs to the glycosyltransferase 39 family.</text>
</comment>
<evidence type="ECO:0000313" key="18">
    <source>
        <dbReference type="Proteomes" id="UP000694888"/>
    </source>
</evidence>
<feature type="domain" description="MIR" evidence="17">
    <location>
        <begin position="587"/>
        <end position="643"/>
    </location>
</feature>
<dbReference type="InterPro" id="IPR027005">
    <property type="entry name" value="PMT-like"/>
</dbReference>
<comment type="catalytic activity">
    <reaction evidence="13">
        <text>a di-trans,poly-cis-dolichyl beta-D-mannosyl phosphate + L-threonyl-[protein] = 3-O-(alpha-D-mannosyl)-L-threonyl-[protein] + a di-trans,poly-cis-dolichyl phosphate + H(+)</text>
        <dbReference type="Rhea" id="RHEA:53396"/>
        <dbReference type="Rhea" id="RHEA-COMP:11060"/>
        <dbReference type="Rhea" id="RHEA-COMP:13547"/>
        <dbReference type="Rhea" id="RHEA-COMP:19498"/>
        <dbReference type="Rhea" id="RHEA-COMP:19501"/>
        <dbReference type="ChEBI" id="CHEBI:15378"/>
        <dbReference type="ChEBI" id="CHEBI:30013"/>
        <dbReference type="ChEBI" id="CHEBI:57683"/>
        <dbReference type="ChEBI" id="CHEBI:58211"/>
        <dbReference type="ChEBI" id="CHEBI:137323"/>
        <dbReference type="EC" id="2.4.1.109"/>
    </reaction>
</comment>
<dbReference type="InterPro" id="IPR016093">
    <property type="entry name" value="MIR_motif"/>
</dbReference>
<keyword evidence="8" id="KW-0677">Repeat</keyword>
<keyword evidence="11 16" id="KW-0472">Membrane</keyword>
<evidence type="ECO:0000256" key="11">
    <source>
        <dbReference type="ARBA" id="ARBA00023136"/>
    </source>
</evidence>
<protein>
    <recommendedName>
        <fullName evidence="12">Protein O-mannosyl-transferase 2</fullName>
        <ecNumber evidence="4">2.4.1.109</ecNumber>
    </recommendedName>
</protein>
<dbReference type="InterPro" id="IPR032421">
    <property type="entry name" value="PMT_4TMC"/>
</dbReference>
<dbReference type="PANTHER" id="PTHR10050:SF46">
    <property type="entry name" value="PROTEIN O-MANNOSYL-TRANSFERASE 2"/>
    <property type="match status" value="1"/>
</dbReference>
<keyword evidence="18" id="KW-1185">Reference proteome</keyword>
<feature type="transmembrane region" description="Helical" evidence="16">
    <location>
        <begin position="405"/>
        <end position="430"/>
    </location>
</feature>
<keyword evidence="6" id="KW-0808">Transferase</keyword>
<feature type="region of interest" description="Disordered" evidence="15">
    <location>
        <begin position="1"/>
        <end position="160"/>
    </location>
</feature>
<evidence type="ECO:0000256" key="3">
    <source>
        <dbReference type="ARBA" id="ARBA00007222"/>
    </source>
</evidence>
<evidence type="ECO:0000256" key="14">
    <source>
        <dbReference type="ARBA" id="ARBA00045102"/>
    </source>
</evidence>
<dbReference type="Pfam" id="PF16192">
    <property type="entry name" value="PMT_4TMC"/>
    <property type="match status" value="1"/>
</dbReference>
<dbReference type="InterPro" id="IPR036300">
    <property type="entry name" value="MIR_dom_sf"/>
</dbReference>
<evidence type="ECO:0000256" key="4">
    <source>
        <dbReference type="ARBA" id="ARBA00012839"/>
    </source>
</evidence>
<evidence type="ECO:0000256" key="2">
    <source>
        <dbReference type="ARBA" id="ARBA00004922"/>
    </source>
</evidence>
<comment type="catalytic activity">
    <reaction evidence="14">
        <text>a di-trans,poly-cis-dolichyl beta-D-mannosyl phosphate + L-seryl-[protein] = 3-O-(alpha-D-mannosyl)-L-seryl-[protein] + a di-trans,poly-cis-dolichyl phosphate + H(+)</text>
        <dbReference type="Rhea" id="RHEA:17377"/>
        <dbReference type="Rhea" id="RHEA-COMP:9863"/>
        <dbReference type="Rhea" id="RHEA-COMP:13546"/>
        <dbReference type="Rhea" id="RHEA-COMP:19498"/>
        <dbReference type="Rhea" id="RHEA-COMP:19501"/>
        <dbReference type="ChEBI" id="CHEBI:15378"/>
        <dbReference type="ChEBI" id="CHEBI:29999"/>
        <dbReference type="ChEBI" id="CHEBI:57683"/>
        <dbReference type="ChEBI" id="CHEBI:58211"/>
        <dbReference type="ChEBI" id="CHEBI:137321"/>
        <dbReference type="EC" id="2.4.1.109"/>
    </reaction>
</comment>
<evidence type="ECO:0000256" key="5">
    <source>
        <dbReference type="ARBA" id="ARBA00022676"/>
    </source>
</evidence>
<evidence type="ECO:0000256" key="16">
    <source>
        <dbReference type="SAM" id="Phobius"/>
    </source>
</evidence>
<evidence type="ECO:0000313" key="19">
    <source>
        <dbReference type="RefSeq" id="XP_005091430.1"/>
    </source>
</evidence>
<dbReference type="InterPro" id="IPR003342">
    <property type="entry name" value="ArnT-like_N"/>
</dbReference>
<accession>A0ABM0JDV8</accession>
<feature type="compositionally biased region" description="Basic and acidic residues" evidence="15">
    <location>
        <begin position="123"/>
        <end position="138"/>
    </location>
</feature>
<organism evidence="18 19">
    <name type="scientific">Aplysia californica</name>
    <name type="common">California sea hare</name>
    <dbReference type="NCBI Taxonomy" id="6500"/>
    <lineage>
        <taxon>Eukaryota</taxon>
        <taxon>Metazoa</taxon>
        <taxon>Spiralia</taxon>
        <taxon>Lophotrochozoa</taxon>
        <taxon>Mollusca</taxon>
        <taxon>Gastropoda</taxon>
        <taxon>Heterobranchia</taxon>
        <taxon>Euthyneura</taxon>
        <taxon>Tectipleura</taxon>
        <taxon>Aplysiida</taxon>
        <taxon>Aplysioidea</taxon>
        <taxon>Aplysiidae</taxon>
        <taxon>Aplysia</taxon>
    </lineage>
</organism>
<feature type="transmembrane region" description="Helical" evidence="16">
    <location>
        <begin position="758"/>
        <end position="777"/>
    </location>
</feature>
<reference evidence="19" key="1">
    <citation type="submission" date="2025-08" db="UniProtKB">
        <authorList>
            <consortium name="RefSeq"/>
        </authorList>
    </citation>
    <scope>IDENTIFICATION</scope>
</reference>
<gene>
    <name evidence="19" type="primary">LOC101862773</name>
</gene>
<keyword evidence="7 16" id="KW-0812">Transmembrane</keyword>
<dbReference type="SUPFAM" id="SSF82109">
    <property type="entry name" value="MIR domain"/>
    <property type="match status" value="1"/>
</dbReference>
<feature type="transmembrane region" description="Helical" evidence="16">
    <location>
        <begin position="320"/>
        <end position="340"/>
    </location>
</feature>
<evidence type="ECO:0000259" key="17">
    <source>
        <dbReference type="PROSITE" id="PS50919"/>
    </source>
</evidence>
<feature type="transmembrane region" description="Helical" evidence="16">
    <location>
        <begin position="819"/>
        <end position="839"/>
    </location>
</feature>
<feature type="transmembrane region" description="Helical" evidence="16">
    <location>
        <begin position="288"/>
        <end position="308"/>
    </location>
</feature>
<evidence type="ECO:0000256" key="6">
    <source>
        <dbReference type="ARBA" id="ARBA00022679"/>
    </source>
</evidence>
<feature type="domain" description="MIR" evidence="17">
    <location>
        <begin position="526"/>
        <end position="582"/>
    </location>
</feature>
<evidence type="ECO:0000256" key="12">
    <source>
        <dbReference type="ARBA" id="ARBA00039583"/>
    </source>
</evidence>
<dbReference type="CDD" id="cd23282">
    <property type="entry name" value="beta-trefoil_MIR_POMT2"/>
    <property type="match status" value="1"/>
</dbReference>
<comment type="pathway">
    <text evidence="2">Protein modification; protein glycosylation.</text>
</comment>
<dbReference type="EC" id="2.4.1.109" evidence="4"/>
<name>A0ABM0JDV8_APLCA</name>
<feature type="domain" description="MIR" evidence="17">
    <location>
        <begin position="460"/>
        <end position="516"/>
    </location>
</feature>
<evidence type="ECO:0000256" key="9">
    <source>
        <dbReference type="ARBA" id="ARBA00022824"/>
    </source>
</evidence>